<reference evidence="19" key="1">
    <citation type="submission" date="2021-01" db="EMBL/GenBank/DDBJ databases">
        <authorList>
            <person name="Zahm M."/>
            <person name="Roques C."/>
            <person name="Cabau C."/>
            <person name="Klopp C."/>
            <person name="Donnadieu C."/>
            <person name="Jouanno E."/>
            <person name="Lampietro C."/>
            <person name="Louis A."/>
            <person name="Herpin A."/>
            <person name="Echchiki A."/>
            <person name="Berthelot C."/>
            <person name="Parey E."/>
            <person name="Roest-Crollius H."/>
            <person name="Braasch I."/>
            <person name="Postlethwait J."/>
            <person name="Bobe J."/>
            <person name="Montfort J."/>
            <person name="Bouchez O."/>
            <person name="Begum T."/>
            <person name="Mejri S."/>
            <person name="Adams A."/>
            <person name="Chen W.-J."/>
            <person name="Guiguen Y."/>
        </authorList>
    </citation>
    <scope>NUCLEOTIDE SEQUENCE</scope>
    <source>
        <strain evidence="19">YG-15Mar2019-1</strain>
        <tissue evidence="19">Brain</tissue>
    </source>
</reference>
<feature type="binding site" evidence="13">
    <location>
        <position position="291"/>
    </location>
    <ligand>
        <name>Ca(2+)</name>
        <dbReference type="ChEBI" id="CHEBI:29108"/>
        <label>2</label>
    </ligand>
</feature>
<evidence type="ECO:0000256" key="9">
    <source>
        <dbReference type="ARBA" id="ARBA00023049"/>
    </source>
</evidence>
<keyword evidence="5 17" id="KW-0732">Signal</keyword>
<dbReference type="GO" id="GO:0031012">
    <property type="term" value="C:extracellular matrix"/>
    <property type="evidence" value="ECO:0007669"/>
    <property type="project" value="TreeGrafter"/>
</dbReference>
<feature type="binding site" evidence="13">
    <location>
        <position position="291"/>
    </location>
    <ligand>
        <name>Ca(2+)</name>
        <dbReference type="ChEBI" id="CHEBI:29108"/>
        <label>1</label>
    </ligand>
</feature>
<dbReference type="Pfam" id="PF19030">
    <property type="entry name" value="TSP1_ADAMTS"/>
    <property type="match status" value="5"/>
</dbReference>
<dbReference type="SUPFAM" id="SSF49854">
    <property type="entry name" value="Spermadhesin, CUB domain"/>
    <property type="match status" value="2"/>
</dbReference>
<dbReference type="PROSITE" id="PS50092">
    <property type="entry name" value="TSP1"/>
    <property type="match status" value="7"/>
</dbReference>
<accession>A0A9D3Q8S6</accession>
<dbReference type="InterPro" id="IPR035914">
    <property type="entry name" value="Sperma_CUB_dom_sf"/>
</dbReference>
<keyword evidence="7" id="KW-0378">Hydrolase</keyword>
<evidence type="ECO:0000313" key="20">
    <source>
        <dbReference type="Proteomes" id="UP001046870"/>
    </source>
</evidence>
<dbReference type="InterPro" id="IPR050439">
    <property type="entry name" value="ADAMTS_ADAMTS-like"/>
</dbReference>
<dbReference type="InterPro" id="IPR000884">
    <property type="entry name" value="TSP1_rpt"/>
</dbReference>
<dbReference type="GO" id="GO:0030198">
    <property type="term" value="P:extracellular matrix organization"/>
    <property type="evidence" value="ECO:0007669"/>
    <property type="project" value="InterPro"/>
</dbReference>
<comment type="cofactor">
    <cofactor evidence="13">
        <name>Zn(2+)</name>
        <dbReference type="ChEBI" id="CHEBI:29105"/>
    </cofactor>
    <text evidence="13">Binds 1 zinc ion per subunit.</text>
</comment>
<dbReference type="SMART" id="SM00209">
    <property type="entry name" value="TSP1"/>
    <property type="match status" value="8"/>
</dbReference>
<dbReference type="PANTHER" id="PTHR13723">
    <property type="entry name" value="ADAMTS A DISINTEGRIN AND METALLOPROTEASE WITH THROMBOSPONDIN MOTIFS PROTEASE"/>
    <property type="match status" value="1"/>
</dbReference>
<dbReference type="InterPro" id="IPR001590">
    <property type="entry name" value="Peptidase_M12B"/>
</dbReference>
<dbReference type="InterPro" id="IPR010294">
    <property type="entry name" value="ADAMTS_spacer1"/>
</dbReference>
<dbReference type="Pfam" id="PF01421">
    <property type="entry name" value="Reprolysin"/>
    <property type="match status" value="1"/>
</dbReference>
<evidence type="ECO:0000256" key="11">
    <source>
        <dbReference type="ARBA" id="ARBA00023180"/>
    </source>
</evidence>
<feature type="disulfide bond" evidence="14">
    <location>
        <begin position="280"/>
        <end position="333"/>
    </location>
</feature>
<dbReference type="Gene3D" id="3.40.390.10">
    <property type="entry name" value="Collagenase (Catalytic Domain)"/>
    <property type="match status" value="1"/>
</dbReference>
<feature type="binding site" evidence="13">
    <location>
        <position position="298"/>
    </location>
    <ligand>
        <name>Ca(2+)</name>
        <dbReference type="ChEBI" id="CHEBI:29108"/>
        <label>1</label>
    </ligand>
</feature>
<keyword evidence="6" id="KW-0677">Repeat</keyword>
<feature type="region of interest" description="Disordered" evidence="16">
    <location>
        <begin position="1264"/>
        <end position="1286"/>
    </location>
</feature>
<protein>
    <recommendedName>
        <fullName evidence="18">Peptidase M12B domain-containing protein</fullName>
    </recommendedName>
</protein>
<keyword evidence="8 13" id="KW-0862">Zinc</keyword>
<dbReference type="InterPro" id="IPR013273">
    <property type="entry name" value="ADAMTS/ADAMTS-like"/>
</dbReference>
<dbReference type="GO" id="GO:0004222">
    <property type="term" value="F:metalloendopeptidase activity"/>
    <property type="evidence" value="ECO:0007669"/>
    <property type="project" value="InterPro"/>
</dbReference>
<evidence type="ECO:0000256" key="5">
    <source>
        <dbReference type="ARBA" id="ARBA00022729"/>
    </source>
</evidence>
<feature type="binding site" evidence="13 15">
    <location>
        <position position="349"/>
    </location>
    <ligand>
        <name>Zn(2+)</name>
        <dbReference type="ChEBI" id="CHEBI:29105"/>
        <note>catalytic</note>
    </ligand>
</feature>
<feature type="binding site" evidence="13">
    <location>
        <position position="208"/>
    </location>
    <ligand>
        <name>Ca(2+)</name>
        <dbReference type="ChEBI" id="CHEBI:29108"/>
        <label>1</label>
    </ligand>
</feature>
<dbReference type="InterPro" id="IPR036383">
    <property type="entry name" value="TSP1_rpt_sf"/>
</dbReference>
<dbReference type="EMBL" id="JAFDVH010000004">
    <property type="protein sequence ID" value="KAG7480504.1"/>
    <property type="molecule type" value="Genomic_DNA"/>
</dbReference>
<evidence type="ECO:0000313" key="19">
    <source>
        <dbReference type="EMBL" id="KAG7480504.1"/>
    </source>
</evidence>
<keyword evidence="20" id="KW-1185">Reference proteome</keyword>
<feature type="region of interest" description="Disordered" evidence="16">
    <location>
        <begin position="1294"/>
        <end position="1313"/>
    </location>
</feature>
<dbReference type="Pfam" id="PF00090">
    <property type="entry name" value="TSP_1"/>
    <property type="match status" value="2"/>
</dbReference>
<feature type="disulfide bond" evidence="14">
    <location>
        <begin position="520"/>
        <end position="558"/>
    </location>
</feature>
<keyword evidence="13" id="KW-0106">Calcium</keyword>
<keyword evidence="3" id="KW-0645">Protease</keyword>
<dbReference type="InterPro" id="IPR045371">
    <property type="entry name" value="ADAMTS_CR_3"/>
</dbReference>
<gene>
    <name evidence="19" type="ORF">MATL_G00056850</name>
</gene>
<evidence type="ECO:0000256" key="4">
    <source>
        <dbReference type="ARBA" id="ARBA00022723"/>
    </source>
</evidence>
<evidence type="ECO:0000256" key="15">
    <source>
        <dbReference type="PROSITE-ProRule" id="PRU00276"/>
    </source>
</evidence>
<evidence type="ECO:0000256" key="8">
    <source>
        <dbReference type="ARBA" id="ARBA00022833"/>
    </source>
</evidence>
<keyword evidence="11" id="KW-0325">Glycoprotein</keyword>
<evidence type="ECO:0000256" key="7">
    <source>
        <dbReference type="ARBA" id="ARBA00022801"/>
    </source>
</evidence>
<keyword evidence="10 14" id="KW-1015">Disulfide bond</keyword>
<evidence type="ECO:0000256" key="3">
    <source>
        <dbReference type="ARBA" id="ARBA00022670"/>
    </source>
</evidence>
<dbReference type="InterPro" id="IPR041645">
    <property type="entry name" value="ADAMTS_CR_2"/>
</dbReference>
<feature type="binding site" evidence="13">
    <location>
        <position position="405"/>
    </location>
    <ligand>
        <name>Ca(2+)</name>
        <dbReference type="ChEBI" id="CHEBI:29108"/>
        <label>1</label>
    </ligand>
</feature>
<evidence type="ECO:0000256" key="6">
    <source>
        <dbReference type="ARBA" id="ARBA00022737"/>
    </source>
</evidence>
<comment type="caution">
    <text evidence="15">Lacks conserved residue(s) required for the propagation of feature annotation.</text>
</comment>
<evidence type="ECO:0000256" key="16">
    <source>
        <dbReference type="SAM" id="MobiDB-lite"/>
    </source>
</evidence>
<dbReference type="Gene3D" id="3.40.1620.60">
    <property type="match status" value="1"/>
</dbReference>
<dbReference type="SUPFAM" id="SSF82895">
    <property type="entry name" value="TSP-1 type 1 repeat"/>
    <property type="match status" value="6"/>
</dbReference>
<evidence type="ECO:0000256" key="13">
    <source>
        <dbReference type="PIRSR" id="PIRSR613273-2"/>
    </source>
</evidence>
<evidence type="ECO:0000256" key="10">
    <source>
        <dbReference type="ARBA" id="ARBA00023157"/>
    </source>
</evidence>
<feature type="disulfide bond" evidence="14">
    <location>
        <begin position="366"/>
        <end position="389"/>
    </location>
</feature>
<evidence type="ECO:0000256" key="14">
    <source>
        <dbReference type="PIRSR" id="PIRSR613273-3"/>
    </source>
</evidence>
<feature type="binding site" evidence="13 15">
    <location>
        <position position="353"/>
    </location>
    <ligand>
        <name>Zn(2+)</name>
        <dbReference type="ChEBI" id="CHEBI:29105"/>
        <note>catalytic</note>
    </ligand>
</feature>
<feature type="disulfide bond" evidence="14">
    <location>
        <begin position="516"/>
        <end position="553"/>
    </location>
</feature>
<dbReference type="InterPro" id="IPR024079">
    <property type="entry name" value="MetalloPept_cat_dom_sf"/>
</dbReference>
<keyword evidence="4 13" id="KW-0479">Metal-binding</keyword>
<feature type="binding site" evidence="13">
    <location>
        <position position="408"/>
    </location>
    <ligand>
        <name>Ca(2+)</name>
        <dbReference type="ChEBI" id="CHEBI:29108"/>
        <label>1</label>
    </ligand>
</feature>
<dbReference type="Proteomes" id="UP001046870">
    <property type="component" value="Chromosome 4"/>
</dbReference>
<feature type="binding site" evidence="13">
    <location>
        <position position="208"/>
    </location>
    <ligand>
        <name>Ca(2+)</name>
        <dbReference type="ChEBI" id="CHEBI:29108"/>
        <label>2</label>
    </ligand>
</feature>
<feature type="disulfide bond" evidence="14">
    <location>
        <begin position="531"/>
        <end position="543"/>
    </location>
</feature>
<feature type="disulfide bond" evidence="14">
    <location>
        <begin position="442"/>
        <end position="467"/>
    </location>
</feature>
<dbReference type="FunFam" id="2.20.100.10:FF:000005">
    <property type="entry name" value="ADAM metallopeptidase with thrombospondin type 1 motif 9"/>
    <property type="match status" value="2"/>
</dbReference>
<dbReference type="PRINTS" id="PR01857">
    <property type="entry name" value="ADAMTSFAMILY"/>
</dbReference>
<dbReference type="Gene3D" id="2.20.100.10">
    <property type="entry name" value="Thrombospondin type-1 (TSP1) repeat"/>
    <property type="match status" value="7"/>
</dbReference>
<evidence type="ECO:0000256" key="17">
    <source>
        <dbReference type="SAM" id="SignalP"/>
    </source>
</evidence>
<dbReference type="CDD" id="cd04273">
    <property type="entry name" value="ZnMc_ADAMTS_like"/>
    <property type="match status" value="1"/>
</dbReference>
<dbReference type="PANTHER" id="PTHR13723:SF20">
    <property type="entry name" value="A DISINTEGRIN AND METALLOPROTEINASE WITH THROMBOSPONDIN MOTIFS 13"/>
    <property type="match status" value="1"/>
</dbReference>
<dbReference type="GO" id="GO:0046872">
    <property type="term" value="F:metal ion binding"/>
    <property type="evidence" value="ECO:0007669"/>
    <property type="project" value="UniProtKB-KW"/>
</dbReference>
<evidence type="ECO:0000256" key="12">
    <source>
        <dbReference type="PIRSR" id="PIRSR613273-1"/>
    </source>
</evidence>
<keyword evidence="2" id="KW-0964">Secreted</keyword>
<feature type="compositionally biased region" description="Pro residues" evidence="16">
    <location>
        <begin position="1273"/>
        <end position="1286"/>
    </location>
</feature>
<dbReference type="GO" id="GO:0005576">
    <property type="term" value="C:extracellular region"/>
    <property type="evidence" value="ECO:0007669"/>
    <property type="project" value="UniProtKB-SubCell"/>
</dbReference>
<feature type="binding site" evidence="13 15">
    <location>
        <position position="359"/>
    </location>
    <ligand>
        <name>Zn(2+)</name>
        <dbReference type="ChEBI" id="CHEBI:29105"/>
        <note>catalytic</note>
    </ligand>
</feature>
<proteinExistence type="predicted"/>
<dbReference type="OrthoDB" id="9942326at2759"/>
<feature type="signal peptide" evidence="17">
    <location>
        <begin position="1"/>
        <end position="18"/>
    </location>
</feature>
<feature type="active site" evidence="12 15">
    <location>
        <position position="350"/>
    </location>
</feature>
<comment type="caution">
    <text evidence="19">The sequence shown here is derived from an EMBL/GenBank/DDBJ whole genome shotgun (WGS) entry which is preliminary data.</text>
</comment>
<comment type="subcellular location">
    <subcellularLocation>
        <location evidence="1">Secreted</location>
    </subcellularLocation>
</comment>
<sequence>MAASVLLCLVTVLPCVTALMRSPTEQQFLQSVDPQDVRLYFGATSVSSVPEFQIVGLNCSSSDPSERPWRCSFQAQGRRYVVGQGGASQPLSCASAVERRLNSSASVVKRLGVCCEQPEILEPCPARSLLSACEGTLEGMVLAGGSRLYVRPVLHRHRHFPGVAVMSPATPHLVFHRDFPARTPQTSLHSGRGRVARGASLPEVTHLELLVVVGPDVHQVHKQDTEKYILTNLNIASELLRDVTLGANLRVHLVRMIILTEAEPEIQISENITSSLMSVCEWGRRVNPLNDTDPLHADLLLYITRFDLVLPDGSKGVRGVAQLGGACSSQWSCVITEDTGFDLGITIAHEIGHSFGINHDGTGNTCTSSGFMMASDGGYNSVDLTWSQCSRDQLQNFFSAGRGDCVKDLPVLGGSLQDWKPGLYYGVDDQCRIAFGITARACSFAHTDIDVCRVLSCHVAPGDDTSCTRLLIPLLDGTECAPNQWCLKGRCVSPSKLSSSMVVHGSWSSWSEFSACSRTCGGGVTSRRRQCTNPRPAFGGNDCVGGDTEAELCNRQPCATSQLKFMEEQCSQTNSQPLSLSPGTASFFTWVPAVGLITGDPQCKLMCRPQGGDFMVSRGAQFTDGTRCEPHVPSPPGAVSVCLAGKCQLFGCDGRLLSRKVEDVCGVCGGDGSTCSLVSDSYREGQAREYITFLTLPLNATRVHIINRRPLFTHLAVLIQGEYVVAGHGTVALNATHPSPLEEGQLVYHLYLTPDGLPQREELHLPGPISEEIHIQVYRKYGKEYGDLTSPNISYTFYKPGAEEATPRGEWVAVTSSCSVTCGSGHQQTTSICVDRETQEHLQEASCDEATRPTMHLSPCQLPTCPPHWVTGEFGPCSAPCGGGEMERPVKCVQRQGDLTVELPILQCPQDSAPHSKETCNPQPCPAWWQVSEFGDCSAVCGPGEARREVSCVRTERGVDVKVDDSLCPQSTRPADSRPCVVDVCPIGWETGVEVRHKQKEHTVTSQSRVEPVYVWSPVIGHCSKSCGNGLQQMWYSCVDHQSRMAVLDSHCDGSRKPQRHSEPCSPSPCPAAWRDKVGACSATCGGGVARRVLYCSRDSEAGEEVVSDSECGALSRPPELVSCNTNTCPPRWRAVELGPCSVSCGQGVVRRRVSCVQFQGGRDGEVPEDLCPALARPLSTVPCRIQACTFSWEVKDWSQCSVTCGYGIQSRGVSCVGPSHSQPIIPLLCMNMPKPITIQACRAGPCGPLETTTAGPHAHLPTTRAAHREDPPTQPPTPESRPPQIPQYHAAAVSPSPLELPTSPPTQPAKTSVCGQLLLEESGTVDLRNVNVRECTLTIGRPLGEVIHLRVESSSLNCKDGDFLILSNRRMLRKKCNYLGSYTLTTRTNLLHLRQGLSQVSPSRGLIFTYQSQKSTNKSHHEDCDVQLFGPSGQIVNPTRRPGSGNHTCRTFINVRPKSKIEIRALSMLQEDEEEDDDAPPTFILIRDEDVVQTTWFQGDRLFQWRSVGSGVEIEFHGAFLQHEGSFRAEFSSFAP</sequence>
<feature type="chain" id="PRO_5039615822" description="Peptidase M12B domain-containing protein" evidence="17">
    <location>
        <begin position="19"/>
        <end position="1537"/>
    </location>
</feature>
<feature type="binding site" evidence="13">
    <location>
        <position position="408"/>
    </location>
    <ligand>
        <name>Ca(2+)</name>
        <dbReference type="ChEBI" id="CHEBI:29108"/>
        <label>2</label>
    </ligand>
</feature>
<dbReference type="Pfam" id="PF05986">
    <property type="entry name" value="ADAMTS_spacer1"/>
    <property type="match status" value="1"/>
</dbReference>
<feature type="disulfide bond" evidence="14">
    <location>
        <begin position="452"/>
        <end position="486"/>
    </location>
</feature>
<dbReference type="FunFam" id="2.20.100.10:FF:000001">
    <property type="entry name" value="semaphorin-5A isoform X1"/>
    <property type="match status" value="1"/>
</dbReference>
<organism evidence="19 20">
    <name type="scientific">Megalops atlanticus</name>
    <name type="common">Tarpon</name>
    <name type="synonym">Clupea gigantea</name>
    <dbReference type="NCBI Taxonomy" id="7932"/>
    <lineage>
        <taxon>Eukaryota</taxon>
        <taxon>Metazoa</taxon>
        <taxon>Chordata</taxon>
        <taxon>Craniata</taxon>
        <taxon>Vertebrata</taxon>
        <taxon>Euteleostomi</taxon>
        <taxon>Actinopterygii</taxon>
        <taxon>Neopterygii</taxon>
        <taxon>Teleostei</taxon>
        <taxon>Elopiformes</taxon>
        <taxon>Megalopidae</taxon>
        <taxon>Megalops</taxon>
    </lineage>
</organism>
<dbReference type="Gene3D" id="2.60.120.830">
    <property type="match status" value="1"/>
</dbReference>
<evidence type="ECO:0000259" key="18">
    <source>
        <dbReference type="PROSITE" id="PS50215"/>
    </source>
</evidence>
<dbReference type="SUPFAM" id="SSF55486">
    <property type="entry name" value="Metalloproteases ('zincins'), catalytic domain"/>
    <property type="match status" value="1"/>
</dbReference>
<evidence type="ECO:0000256" key="2">
    <source>
        <dbReference type="ARBA" id="ARBA00022525"/>
    </source>
</evidence>
<feature type="domain" description="Peptidase M12B" evidence="18">
    <location>
        <begin position="205"/>
        <end position="410"/>
    </location>
</feature>
<evidence type="ECO:0000256" key="1">
    <source>
        <dbReference type="ARBA" id="ARBA00004613"/>
    </source>
</evidence>
<feature type="disulfide bond" evidence="14">
    <location>
        <begin position="327"/>
        <end position="405"/>
    </location>
</feature>
<dbReference type="Pfam" id="PF17771">
    <property type="entry name" value="ADAMTS_CR_2"/>
    <property type="match status" value="1"/>
</dbReference>
<dbReference type="GO" id="GO:0006508">
    <property type="term" value="P:proteolysis"/>
    <property type="evidence" value="ECO:0007669"/>
    <property type="project" value="UniProtKB-KW"/>
</dbReference>
<dbReference type="PROSITE" id="PS50215">
    <property type="entry name" value="ADAM_MEPRO"/>
    <property type="match status" value="1"/>
</dbReference>
<keyword evidence="9" id="KW-0482">Metalloprotease</keyword>
<feature type="disulfide bond" evidence="14">
    <location>
        <begin position="431"/>
        <end position="457"/>
    </location>
</feature>
<dbReference type="Pfam" id="PF19236">
    <property type="entry name" value="ADAMTS_CR_3"/>
    <property type="match status" value="1"/>
</dbReference>
<name>A0A9D3Q8S6_MEGAT</name>
<feature type="disulfide bond" evidence="14">
    <location>
        <begin position="480"/>
        <end position="491"/>
    </location>
</feature>